<feature type="chain" id="PRO_5047212317" evidence="2">
    <location>
        <begin position="17"/>
        <end position="468"/>
    </location>
</feature>
<gene>
    <name evidence="4" type="ORF">JWV37_04750</name>
</gene>
<feature type="domain" description="DUF4139" evidence="3">
    <location>
        <begin position="197"/>
        <end position="461"/>
    </location>
</feature>
<evidence type="ECO:0000313" key="5">
    <source>
        <dbReference type="Proteomes" id="UP000703590"/>
    </source>
</evidence>
<dbReference type="PANTHER" id="PTHR31005">
    <property type="entry name" value="DUF4139 DOMAIN-CONTAINING PROTEIN"/>
    <property type="match status" value="1"/>
</dbReference>
<reference evidence="4 5" key="1">
    <citation type="submission" date="2021-02" db="EMBL/GenBank/DDBJ databases">
        <title>Sulfurospirillum tamanensis sp. nov.</title>
        <authorList>
            <person name="Frolova A."/>
            <person name="Merkel A."/>
            <person name="Slobodkin A."/>
        </authorList>
    </citation>
    <scope>NUCLEOTIDE SEQUENCE [LARGE SCALE GENOMIC DNA]</scope>
    <source>
        <strain evidence="4 5">T05b</strain>
    </source>
</reference>
<reference evidence="4 5" key="3">
    <citation type="submission" date="2021-02" db="EMBL/GenBank/DDBJ databases">
        <authorList>
            <person name="Merkel A.Y."/>
        </authorList>
    </citation>
    <scope>NUCLEOTIDE SEQUENCE [LARGE SCALE GENOMIC DNA]</scope>
    <source>
        <strain evidence="4 5">T05b</strain>
    </source>
</reference>
<accession>A0ABS2WR10</accession>
<dbReference type="PANTHER" id="PTHR31005:SF8">
    <property type="entry name" value="DUF4139 DOMAIN-CONTAINING PROTEIN"/>
    <property type="match status" value="1"/>
</dbReference>
<dbReference type="Pfam" id="PF13598">
    <property type="entry name" value="DUF4139"/>
    <property type="match status" value="1"/>
</dbReference>
<organism evidence="4 5">
    <name type="scientific">Sulfurospirillum tamanense</name>
    <dbReference type="NCBI Taxonomy" id="2813362"/>
    <lineage>
        <taxon>Bacteria</taxon>
        <taxon>Pseudomonadati</taxon>
        <taxon>Campylobacterota</taxon>
        <taxon>Epsilonproteobacteria</taxon>
        <taxon>Campylobacterales</taxon>
        <taxon>Sulfurospirillaceae</taxon>
        <taxon>Sulfurospirillum</taxon>
    </lineage>
</organism>
<dbReference type="InterPro" id="IPR011935">
    <property type="entry name" value="CHP02231"/>
</dbReference>
<comment type="caution">
    <text evidence="4">The sequence shown here is derived from an EMBL/GenBank/DDBJ whole genome shotgun (WGS) entry which is preliminary data.</text>
</comment>
<dbReference type="InterPro" id="IPR037291">
    <property type="entry name" value="DUF4139"/>
</dbReference>
<feature type="coiled-coil region" evidence="1">
    <location>
        <begin position="74"/>
        <end position="101"/>
    </location>
</feature>
<dbReference type="Proteomes" id="UP000703590">
    <property type="component" value="Unassembled WGS sequence"/>
</dbReference>
<sequence>MRFLAPLFLSSLSLMANTALLEIYTNKAFLTQQFEVGSGVFETTLPDFVHNETLSIRTPCATKNKTIGEPIQANTPLQKEIENATQALQTAQEELLATQAKERLLERVSFSNSSFGELQKNAQGFTALALETLRAKEAQQKAVNLAQEALNRLTSKQTTSKAKPLSLSLTCTAPSVLEIRFELPNLEAKRVNTFTGESAQDKLAITQSLFISHTLGEDLTNIALRLYSFAHNHALAPTPFYPYYVGLPEALPMMRTMALKSMGESTQDVAGTPVELESKEVWEASPVTLPSGEHTQVILHQQQAFAQYGIEVDGYGTALAYMRATFSPQVSVESALTHFVLDGMLLGERNTGQFLPDQQAHVYFGKHDLIGVEKKLVRNFTTESGFGSTKTTERVWRYTLSNRSSKTQAVDFLERLPLSSHEKVVIKRLGDAPDSLDAEGKVRWNFTLKAGEQRTLEFGYTQSEPIQK</sequence>
<dbReference type="EMBL" id="JAFHKK010000007">
    <property type="protein sequence ID" value="MBN2964084.1"/>
    <property type="molecule type" value="Genomic_DNA"/>
</dbReference>
<protein>
    <submittedName>
        <fullName evidence="4">DUF4139 domain-containing protein</fullName>
    </submittedName>
</protein>
<keyword evidence="1" id="KW-0175">Coiled coil</keyword>
<reference evidence="5" key="2">
    <citation type="submission" date="2021-02" db="EMBL/GenBank/DDBJ databases">
        <title>Sulfurospirillum tamanensis sp. nov.</title>
        <authorList>
            <person name="Merkel A.Y."/>
        </authorList>
    </citation>
    <scope>NUCLEOTIDE SEQUENCE [LARGE SCALE GENOMIC DNA]</scope>
    <source>
        <strain evidence="5">T05b</strain>
    </source>
</reference>
<proteinExistence type="predicted"/>
<evidence type="ECO:0000313" key="4">
    <source>
        <dbReference type="EMBL" id="MBN2964084.1"/>
    </source>
</evidence>
<dbReference type="RefSeq" id="WP_205458633.1">
    <property type="nucleotide sequence ID" value="NZ_JAFHKK010000007.1"/>
</dbReference>
<feature type="signal peptide" evidence="2">
    <location>
        <begin position="1"/>
        <end position="16"/>
    </location>
</feature>
<name>A0ABS2WR10_9BACT</name>
<feature type="coiled-coil region" evidence="1">
    <location>
        <begin position="128"/>
        <end position="156"/>
    </location>
</feature>
<evidence type="ECO:0000256" key="2">
    <source>
        <dbReference type="SAM" id="SignalP"/>
    </source>
</evidence>
<evidence type="ECO:0000259" key="3">
    <source>
        <dbReference type="Pfam" id="PF13598"/>
    </source>
</evidence>
<evidence type="ECO:0000256" key="1">
    <source>
        <dbReference type="SAM" id="Coils"/>
    </source>
</evidence>
<keyword evidence="2" id="KW-0732">Signal</keyword>
<keyword evidence="5" id="KW-1185">Reference proteome</keyword>